<feature type="compositionally biased region" description="Gly residues" evidence="7">
    <location>
        <begin position="574"/>
        <end position="587"/>
    </location>
</feature>
<keyword evidence="5" id="KW-0040">ANK repeat</keyword>
<dbReference type="InterPro" id="IPR011009">
    <property type="entry name" value="Kinase-like_dom_sf"/>
</dbReference>
<keyword evidence="3 6" id="KW-0547">Nucleotide-binding</keyword>
<feature type="repeat" description="ANK" evidence="5">
    <location>
        <begin position="932"/>
        <end position="964"/>
    </location>
</feature>
<dbReference type="PROSITE" id="PS00107">
    <property type="entry name" value="PROTEIN_KINASE_ATP"/>
    <property type="match status" value="1"/>
</dbReference>
<keyword evidence="2" id="KW-0418">Kinase</keyword>
<evidence type="ECO:0000256" key="3">
    <source>
        <dbReference type="ARBA" id="ARBA00022741"/>
    </source>
</evidence>
<dbReference type="InterPro" id="IPR036770">
    <property type="entry name" value="Ankyrin_rpt-contain_sf"/>
</dbReference>
<comment type="similarity">
    <text evidence="1">Belongs to the protein kinase superfamily. TKL Ser/Thr protein kinase family.</text>
</comment>
<dbReference type="EMBL" id="CDMZ01005754">
    <property type="protein sequence ID" value="CEM54078.1"/>
    <property type="molecule type" value="Genomic_DNA"/>
</dbReference>
<dbReference type="PhylomeDB" id="A0A0G4IAE3"/>
<keyword evidence="2" id="KW-0723">Serine/threonine-protein kinase</keyword>
<dbReference type="SUPFAM" id="SSF56112">
    <property type="entry name" value="Protein kinase-like (PK-like)"/>
    <property type="match status" value="2"/>
</dbReference>
<dbReference type="Gene3D" id="1.25.40.20">
    <property type="entry name" value="Ankyrin repeat-containing domain"/>
    <property type="match status" value="2"/>
</dbReference>
<keyword evidence="2" id="KW-0808">Transferase</keyword>
<feature type="region of interest" description="Disordered" evidence="7">
    <location>
        <begin position="1"/>
        <end position="35"/>
    </location>
</feature>
<dbReference type="SUPFAM" id="SSF48403">
    <property type="entry name" value="Ankyrin repeat"/>
    <property type="match status" value="1"/>
</dbReference>
<dbReference type="Gene3D" id="1.10.510.10">
    <property type="entry name" value="Transferase(Phosphotransferase) domain 1"/>
    <property type="match status" value="2"/>
</dbReference>
<dbReference type="AlphaFoldDB" id="A0A0G4IAE3"/>
<dbReference type="Pfam" id="PF07714">
    <property type="entry name" value="PK_Tyr_Ser-Thr"/>
    <property type="match status" value="1"/>
</dbReference>
<keyword evidence="4 6" id="KW-0067">ATP-binding</keyword>
<feature type="repeat" description="ANK" evidence="5">
    <location>
        <begin position="998"/>
        <end position="1030"/>
    </location>
</feature>
<dbReference type="PANTHER" id="PTHR44329">
    <property type="entry name" value="SERINE/THREONINE-PROTEIN KINASE TNNI3K-RELATED"/>
    <property type="match status" value="1"/>
</dbReference>
<dbReference type="PROSITE" id="PS00108">
    <property type="entry name" value="PROTEIN_KINASE_ST"/>
    <property type="match status" value="1"/>
</dbReference>
<feature type="binding site" evidence="6">
    <location>
        <position position="187"/>
    </location>
    <ligand>
        <name>ATP</name>
        <dbReference type="ChEBI" id="CHEBI:30616"/>
    </ligand>
</feature>
<protein>
    <recommendedName>
        <fullName evidence="8">Protein kinase domain-containing protein</fullName>
    </recommendedName>
</protein>
<dbReference type="InterPro" id="IPR002110">
    <property type="entry name" value="Ankyrin_rpt"/>
</dbReference>
<reference evidence="9" key="1">
    <citation type="submission" date="2014-11" db="EMBL/GenBank/DDBJ databases">
        <authorList>
            <person name="Otto D Thomas"/>
            <person name="Naeem Raeece"/>
        </authorList>
    </citation>
    <scope>NUCLEOTIDE SEQUENCE</scope>
</reference>
<evidence type="ECO:0000256" key="4">
    <source>
        <dbReference type="ARBA" id="ARBA00022840"/>
    </source>
</evidence>
<dbReference type="SMART" id="SM00248">
    <property type="entry name" value="ANK"/>
    <property type="match status" value="7"/>
</dbReference>
<dbReference type="GO" id="GO:0004674">
    <property type="term" value="F:protein serine/threonine kinase activity"/>
    <property type="evidence" value="ECO:0007669"/>
    <property type="project" value="UniProtKB-KW"/>
</dbReference>
<evidence type="ECO:0000256" key="1">
    <source>
        <dbReference type="ARBA" id="ARBA00005843"/>
    </source>
</evidence>
<dbReference type="Pfam" id="PF00023">
    <property type="entry name" value="Ank"/>
    <property type="match status" value="1"/>
</dbReference>
<feature type="repeat" description="ANK" evidence="5">
    <location>
        <begin position="965"/>
        <end position="997"/>
    </location>
</feature>
<dbReference type="VEuPathDB" id="CryptoDB:Cvel_2099"/>
<dbReference type="PROSITE" id="PS50088">
    <property type="entry name" value="ANK_REPEAT"/>
    <property type="match status" value="5"/>
</dbReference>
<dbReference type="SMART" id="SM00220">
    <property type="entry name" value="S_TKc"/>
    <property type="match status" value="1"/>
</dbReference>
<feature type="domain" description="Protein kinase" evidence="8">
    <location>
        <begin position="160"/>
        <end position="439"/>
    </location>
</feature>
<evidence type="ECO:0000256" key="5">
    <source>
        <dbReference type="PROSITE-ProRule" id="PRU00023"/>
    </source>
</evidence>
<organism evidence="9">
    <name type="scientific">Chromera velia CCMP2878</name>
    <dbReference type="NCBI Taxonomy" id="1169474"/>
    <lineage>
        <taxon>Eukaryota</taxon>
        <taxon>Sar</taxon>
        <taxon>Alveolata</taxon>
        <taxon>Colpodellida</taxon>
        <taxon>Chromeraceae</taxon>
        <taxon>Chromera</taxon>
    </lineage>
</organism>
<name>A0A0G4IAE3_9ALVE</name>
<evidence type="ECO:0000256" key="2">
    <source>
        <dbReference type="ARBA" id="ARBA00022527"/>
    </source>
</evidence>
<dbReference type="InterPro" id="IPR008271">
    <property type="entry name" value="Ser/Thr_kinase_AS"/>
</dbReference>
<evidence type="ECO:0000256" key="7">
    <source>
        <dbReference type="SAM" id="MobiDB-lite"/>
    </source>
</evidence>
<sequence length="1102" mass="117164">MKPERFLLGGSNANSCATPPGEGRRDGSSGDEQESLLEMNSGQLVASLPLGAPGQSGGVSLLLGVDRGGVSADVSAGWVLPPGGTASGHRQSGLFDVGADSPQRASQENSVESGPEFPVVLLEQPQRDGQGSGTASAHLTRTDLPDGVKQNLMVEAIPGLSNLKKLGQGGFGEVWSGDLHGGAVAVKMIAEKMKNLGHTLGKTLRRETHKKHIAREVLALMNGVLEVDPHICKFFGAYPARGCTLLVLELCEGGDLTKLTSGGRRLSVKAATSITRTIAETLDRLNKKGIRHLDLKQANVLLKRLPVGDLDSEIDAVCEGIRISDFGLAQTQIGGGSVVGTAGGGTPSYMAPEQWENGQVTEKADVYALGFILWELLSGKRAWEGKSREAIRDLVFRGDRPFLEEIPSEMRPFVSCMWTQKAAQRLTAKECAECLNPMLDDLSFFSRPSPETLFGAVAKGDSVLVKALLKLGSVDVNYLKSGRTPAECSIFCRHHEKKTKSLKALETLQGNVGGSDLKEEDTDPSVSAHEGDFDLAVSRDSASRRNGRAQSVGRADVGCEGPLEGGASRSAAGGVEGGQDSSGGGCEGAAALGDSPPLTDEERRTLAAVPGLEVPESSFWREGMLGPFFKGTLHGQPVAIERVLVRSAEAEKEVSAMLSAMRSGVSHTNIRKAFGSYACTETGSTLLVLEPCESDLATLTSKGPLSVKTALSVIQSIAQTLSSLQGHEGGLGFFHGALRLESVLLKENPKSLECPSQSIRLSGFGLTRSGGMPLYMAPEQWEGGAPTERADVYALGFILWELLSGKRAWEGKSEEAMRDLVLRGDRPSLEAMSPGVSEFVCRMWRQETAERPTAAEIVKELKEAGDTKALFDAVKRSDALTVRKLVAFGLVDIDCRDDEGMTPLFHAASNGQSATVSLLLEAGADKEKAHNHGWTPLHVAAMYGHNATVSLLLEAGADKERADKDGLTPLFIAAEFGHDSVVFLLLQAGADKEKADKEGMTPLNTAADRGNDSVVSLLLEAGADKEKANNRGRTALFHAASNGHSTTVSILLKAGADKEKADIDGNTALGMARSLLAPGYFEWRLLRDLRHRQGFEQVVTLL</sequence>
<feature type="domain" description="Protein kinase" evidence="8">
    <location>
        <begin position="614"/>
        <end position="871"/>
    </location>
</feature>
<gene>
    <name evidence="9" type="ORF">Cvel_2099</name>
</gene>
<dbReference type="InterPro" id="IPR001245">
    <property type="entry name" value="Ser-Thr/Tyr_kinase_cat_dom"/>
</dbReference>
<evidence type="ECO:0000313" key="9">
    <source>
        <dbReference type="EMBL" id="CEM54078.1"/>
    </source>
</evidence>
<feature type="repeat" description="ANK" evidence="5">
    <location>
        <begin position="1031"/>
        <end position="1063"/>
    </location>
</feature>
<dbReference type="GO" id="GO:0005524">
    <property type="term" value="F:ATP binding"/>
    <property type="evidence" value="ECO:0007669"/>
    <property type="project" value="UniProtKB-UniRule"/>
</dbReference>
<dbReference type="InterPro" id="IPR051681">
    <property type="entry name" value="Ser/Thr_Kinases-Pseudokinases"/>
</dbReference>
<feature type="region of interest" description="Disordered" evidence="7">
    <location>
        <begin position="512"/>
        <end position="602"/>
    </location>
</feature>
<dbReference type="PRINTS" id="PR01415">
    <property type="entry name" value="ANKYRIN"/>
</dbReference>
<feature type="repeat" description="ANK" evidence="5">
    <location>
        <begin position="899"/>
        <end position="931"/>
    </location>
</feature>
<dbReference type="Pfam" id="PF00069">
    <property type="entry name" value="Pkinase"/>
    <property type="match status" value="1"/>
</dbReference>
<dbReference type="Pfam" id="PF12796">
    <property type="entry name" value="Ank_2"/>
    <property type="match status" value="2"/>
</dbReference>
<evidence type="ECO:0000256" key="6">
    <source>
        <dbReference type="PROSITE-ProRule" id="PRU10141"/>
    </source>
</evidence>
<accession>A0A0G4IAE3</accession>
<dbReference type="InterPro" id="IPR000719">
    <property type="entry name" value="Prot_kinase_dom"/>
</dbReference>
<proteinExistence type="inferred from homology"/>
<dbReference type="PROSITE" id="PS50297">
    <property type="entry name" value="ANK_REP_REGION"/>
    <property type="match status" value="5"/>
</dbReference>
<evidence type="ECO:0000259" key="8">
    <source>
        <dbReference type="PROSITE" id="PS50011"/>
    </source>
</evidence>
<dbReference type="PROSITE" id="PS50011">
    <property type="entry name" value="PROTEIN_KINASE_DOM"/>
    <property type="match status" value="2"/>
</dbReference>
<dbReference type="InterPro" id="IPR017441">
    <property type="entry name" value="Protein_kinase_ATP_BS"/>
</dbReference>